<protein>
    <submittedName>
        <fullName evidence="16">Gluconate 2-dehydrogenase</fullName>
    </submittedName>
</protein>
<comment type="cofactor">
    <cofactor evidence="11">
        <name>heme c</name>
        <dbReference type="ChEBI" id="CHEBI:61717"/>
    </cofactor>
    <text evidence="11">Binds 3 heme c groups covalently per subunit.</text>
</comment>
<sequence>MIRSSFKRSRNFLPLAGLLFCAAGYAQTGSAQPDPVATQPTPTQPAAAAGTQGTTLIQQGEYLAKAADCEVCHTATGGQTFAGGLGFKTPFGTIFSSNITPDKTHGIGQWSEKQFSDALRYGIRADGKNLYPAMPYTSYSKLTDADIHAMYAFFMSLKPVATDPPENKMGFPYNQRIALKGWNLINFHYQPFKQDPDQSAEWNRGHYLATALGHCEECHTPRNLAMGLSDKSYAGAMVDGWEAFNISSDNTSGIGRWSHADLMQYLKTGSVPGVATTGGGMADVISHSLRFLSNDDLSALATYIKSVPPQKTASQNRSGYGDNVQSDITQAVRGMPIDDSAPSGAVLFNGNCASCHGTKGQGIGENRYYPSLSNNSVVGADKANNLVQVILYGIDRTNGKGEHIVMPGFGDELTDSQIATLTNYLRTNFGTNPAPVDAAQVKALRENNVMVIPGYLLILGGVIGVIILVAIIMYFRRRKAARNHAG</sequence>
<feature type="binding site" description="axial binding residue" evidence="12">
    <location>
        <position position="73"/>
    </location>
    <ligand>
        <name>heme c</name>
        <dbReference type="ChEBI" id="CHEBI:61717"/>
        <label>1</label>
    </ligand>
    <ligandPart>
        <name>Fe</name>
        <dbReference type="ChEBI" id="CHEBI:18248"/>
    </ligandPart>
</feature>
<dbReference type="PRINTS" id="PR00605">
    <property type="entry name" value="CYTCHROMECIC"/>
</dbReference>
<evidence type="ECO:0000256" key="11">
    <source>
        <dbReference type="PIRSR" id="PIRSR000018-50"/>
    </source>
</evidence>
<dbReference type="PANTHER" id="PTHR35008">
    <property type="entry name" value="BLL4482 PROTEIN-RELATED"/>
    <property type="match status" value="1"/>
</dbReference>
<dbReference type="InterPro" id="IPR008168">
    <property type="entry name" value="Cyt_C_IC"/>
</dbReference>
<dbReference type="KEGG" id="tci:A7K98_11425"/>
<dbReference type="InterPro" id="IPR036909">
    <property type="entry name" value="Cyt_c-like_dom_sf"/>
</dbReference>
<dbReference type="AlphaFoldDB" id="A0A1Y0LKH4"/>
<keyword evidence="9 12" id="KW-0408">Iron</keyword>
<feature type="binding site" description="axial binding residue" evidence="12">
    <location>
        <position position="356"/>
    </location>
    <ligand>
        <name>heme c</name>
        <dbReference type="ChEBI" id="CHEBI:61717"/>
        <label>3</label>
    </ligand>
    <ligandPart>
        <name>Fe</name>
        <dbReference type="ChEBI" id="CHEBI:18248"/>
    </ligandPart>
</feature>
<dbReference type="RefSeq" id="WP_087488688.1">
    <property type="nucleotide sequence ID" value="NZ_CP015579.1"/>
</dbReference>
<feature type="chain" id="PRO_5030037734" evidence="14">
    <location>
        <begin position="27"/>
        <end position="486"/>
    </location>
</feature>
<keyword evidence="18" id="KW-1185">Reference proteome</keyword>
<feature type="binding site" description="covalent" evidence="11">
    <location>
        <position position="215"/>
    </location>
    <ligand>
        <name>heme c</name>
        <dbReference type="ChEBI" id="CHEBI:61717"/>
        <label>2</label>
    </ligand>
</feature>
<comment type="subcellular location">
    <subcellularLocation>
        <location evidence="1">Cell membrane</location>
    </subcellularLocation>
</comment>
<keyword evidence="2" id="KW-0813">Transport</keyword>
<keyword evidence="8" id="KW-0249">Electron transport</keyword>
<feature type="domain" description="Cytochrome c" evidence="15">
    <location>
        <begin position="55"/>
        <end position="158"/>
    </location>
</feature>
<feature type="domain" description="Cytochrome c" evidence="15">
    <location>
        <begin position="339"/>
        <end position="429"/>
    </location>
</feature>
<keyword evidence="5 12" id="KW-0479">Metal-binding</keyword>
<feature type="binding site" description="covalent" evidence="11">
    <location>
        <position position="355"/>
    </location>
    <ligand>
        <name>heme c</name>
        <dbReference type="ChEBI" id="CHEBI:61717"/>
        <label>3</label>
    </ligand>
</feature>
<feature type="transmembrane region" description="Helical" evidence="13">
    <location>
        <begin position="454"/>
        <end position="475"/>
    </location>
</feature>
<dbReference type="GO" id="GO:0009055">
    <property type="term" value="F:electron transfer activity"/>
    <property type="evidence" value="ECO:0007669"/>
    <property type="project" value="InterPro"/>
</dbReference>
<dbReference type="GO" id="GO:0005506">
    <property type="term" value="F:iron ion binding"/>
    <property type="evidence" value="ECO:0007669"/>
    <property type="project" value="InterPro"/>
</dbReference>
<keyword evidence="6 14" id="KW-0732">Signal</keyword>
<feature type="binding site" description="covalent" evidence="11">
    <location>
        <position position="69"/>
    </location>
    <ligand>
        <name>heme c</name>
        <dbReference type="ChEBI" id="CHEBI:61717"/>
        <label>1</label>
    </ligand>
</feature>
<dbReference type="Pfam" id="PF00034">
    <property type="entry name" value="Cytochrom_C"/>
    <property type="match status" value="2"/>
</dbReference>
<evidence type="ECO:0000256" key="14">
    <source>
        <dbReference type="SAM" id="SignalP"/>
    </source>
</evidence>
<dbReference type="EMBL" id="CP015581">
    <property type="protein sequence ID" value="ARU98367.1"/>
    <property type="molecule type" value="Genomic_DNA"/>
</dbReference>
<proteinExistence type="predicted"/>
<dbReference type="SUPFAM" id="SSF46626">
    <property type="entry name" value="Cytochrome c"/>
    <property type="match status" value="3"/>
</dbReference>
<dbReference type="InterPro" id="IPR014353">
    <property type="entry name" value="Membr-bd_ADH_cyt_c"/>
</dbReference>
<dbReference type="Gene3D" id="1.10.760.10">
    <property type="entry name" value="Cytochrome c-like domain"/>
    <property type="match status" value="2"/>
</dbReference>
<evidence type="ECO:0000256" key="6">
    <source>
        <dbReference type="ARBA" id="ARBA00022729"/>
    </source>
</evidence>
<dbReference type="EMBL" id="CP015579">
    <property type="protein sequence ID" value="ARU94327.1"/>
    <property type="molecule type" value="Genomic_DNA"/>
</dbReference>
<accession>A0A1Y0LKH4</accession>
<evidence type="ECO:0000256" key="1">
    <source>
        <dbReference type="ARBA" id="ARBA00004236"/>
    </source>
</evidence>
<feature type="binding site" description="covalent" evidence="11">
    <location>
        <position position="218"/>
    </location>
    <ligand>
        <name>heme c</name>
        <dbReference type="ChEBI" id="CHEBI:61717"/>
        <label>2</label>
    </ligand>
</feature>
<evidence type="ECO:0000256" key="3">
    <source>
        <dbReference type="ARBA" id="ARBA00022475"/>
    </source>
</evidence>
<feature type="domain" description="Cytochrome c" evidence="15">
    <location>
        <begin position="200"/>
        <end position="308"/>
    </location>
</feature>
<dbReference type="Proteomes" id="UP000195729">
    <property type="component" value="Chromosome"/>
</dbReference>
<evidence type="ECO:0000256" key="4">
    <source>
        <dbReference type="ARBA" id="ARBA00022617"/>
    </source>
</evidence>
<name>A0A1Y0LKH4_TATCI</name>
<feature type="binding site" description="covalent" evidence="11">
    <location>
        <position position="72"/>
    </location>
    <ligand>
        <name>heme c</name>
        <dbReference type="ChEBI" id="CHEBI:61717"/>
        <label>1</label>
    </ligand>
</feature>
<feature type="signal peptide" evidence="14">
    <location>
        <begin position="1"/>
        <end position="26"/>
    </location>
</feature>
<dbReference type="PROSITE" id="PS51007">
    <property type="entry name" value="CYTC"/>
    <property type="match status" value="3"/>
</dbReference>
<evidence type="ECO:0000256" key="8">
    <source>
        <dbReference type="ARBA" id="ARBA00022982"/>
    </source>
</evidence>
<evidence type="ECO:0000256" key="7">
    <source>
        <dbReference type="ARBA" id="ARBA00022737"/>
    </source>
</evidence>
<dbReference type="PIRSF" id="PIRSF000018">
    <property type="entry name" value="Mb_ADH_cyt_c"/>
    <property type="match status" value="1"/>
</dbReference>
<dbReference type="OrthoDB" id="9811281at2"/>
<evidence type="ECO:0000259" key="15">
    <source>
        <dbReference type="PROSITE" id="PS51007"/>
    </source>
</evidence>
<keyword evidence="13" id="KW-0812">Transmembrane</keyword>
<dbReference type="PANTHER" id="PTHR35008:SF8">
    <property type="entry name" value="ALCOHOL DEHYDROGENASE CYTOCHROME C SUBUNIT"/>
    <property type="match status" value="1"/>
</dbReference>
<dbReference type="GO" id="GO:0020037">
    <property type="term" value="F:heme binding"/>
    <property type="evidence" value="ECO:0007669"/>
    <property type="project" value="InterPro"/>
</dbReference>
<organism evidence="16 19">
    <name type="scientific">Tatumella citrea</name>
    <name type="common">Pantoea citrea</name>
    <dbReference type="NCBI Taxonomy" id="53336"/>
    <lineage>
        <taxon>Bacteria</taxon>
        <taxon>Pseudomonadati</taxon>
        <taxon>Pseudomonadota</taxon>
        <taxon>Gammaproteobacteria</taxon>
        <taxon>Enterobacterales</taxon>
        <taxon>Erwiniaceae</taxon>
        <taxon>Tatumella</taxon>
    </lineage>
</organism>
<evidence type="ECO:0000313" key="19">
    <source>
        <dbReference type="Proteomes" id="UP000195814"/>
    </source>
</evidence>
<keyword evidence="13" id="KW-1133">Transmembrane helix</keyword>
<evidence type="ECO:0000256" key="13">
    <source>
        <dbReference type="SAM" id="Phobius"/>
    </source>
</evidence>
<dbReference type="GO" id="GO:0005886">
    <property type="term" value="C:plasma membrane"/>
    <property type="evidence" value="ECO:0007669"/>
    <property type="project" value="UniProtKB-SubCell"/>
</dbReference>
<evidence type="ECO:0000256" key="9">
    <source>
        <dbReference type="ARBA" id="ARBA00023004"/>
    </source>
</evidence>
<reference evidence="18 19" key="1">
    <citation type="submission" date="2016-05" db="EMBL/GenBank/DDBJ databases">
        <title>Complete genome sequence of two 2,5-diketo-D-glunonic acid producing strain Tatumella citrea.</title>
        <authorList>
            <person name="Duan C."/>
            <person name="Yang J."/>
            <person name="Yang S."/>
        </authorList>
    </citation>
    <scope>NUCLEOTIDE SEQUENCE [LARGE SCALE GENOMIC DNA]</scope>
    <source>
        <strain evidence="17 18">ATCC 39140</strain>
        <strain evidence="16 19">DSM 13699</strain>
    </source>
</reference>
<gene>
    <name evidence="16" type="ORF">A7K98_11425</name>
    <name evidence="17" type="ORF">A7K99_11425</name>
</gene>
<evidence type="ECO:0000256" key="10">
    <source>
        <dbReference type="ARBA" id="ARBA00023136"/>
    </source>
</evidence>
<keyword evidence="3" id="KW-1003">Cell membrane</keyword>
<evidence type="ECO:0000313" key="18">
    <source>
        <dbReference type="Proteomes" id="UP000195729"/>
    </source>
</evidence>
<evidence type="ECO:0000313" key="16">
    <source>
        <dbReference type="EMBL" id="ARU94327.1"/>
    </source>
</evidence>
<feature type="binding site" description="axial binding residue" evidence="12">
    <location>
        <position position="219"/>
    </location>
    <ligand>
        <name>heme c</name>
        <dbReference type="ChEBI" id="CHEBI:61717"/>
        <label>2</label>
    </ligand>
    <ligandPart>
        <name>Fe</name>
        <dbReference type="ChEBI" id="CHEBI:18248"/>
    </ligandPart>
</feature>
<dbReference type="InterPro" id="IPR009056">
    <property type="entry name" value="Cyt_c-like_dom"/>
</dbReference>
<dbReference type="GO" id="GO:0016614">
    <property type="term" value="F:oxidoreductase activity, acting on CH-OH group of donors"/>
    <property type="evidence" value="ECO:0007669"/>
    <property type="project" value="InterPro"/>
</dbReference>
<dbReference type="Proteomes" id="UP000195814">
    <property type="component" value="Chromosome"/>
</dbReference>
<evidence type="ECO:0000313" key="17">
    <source>
        <dbReference type="EMBL" id="ARU98367.1"/>
    </source>
</evidence>
<dbReference type="InterPro" id="IPR051459">
    <property type="entry name" value="Cytochrome_c-type_DH"/>
</dbReference>
<feature type="binding site" description="covalent" evidence="11">
    <location>
        <position position="352"/>
    </location>
    <ligand>
        <name>heme c</name>
        <dbReference type="ChEBI" id="CHEBI:61717"/>
        <label>3</label>
    </ligand>
</feature>
<evidence type="ECO:0000256" key="2">
    <source>
        <dbReference type="ARBA" id="ARBA00022448"/>
    </source>
</evidence>
<evidence type="ECO:0000256" key="12">
    <source>
        <dbReference type="PIRSR" id="PIRSR000018-51"/>
    </source>
</evidence>
<evidence type="ECO:0000256" key="5">
    <source>
        <dbReference type="ARBA" id="ARBA00022723"/>
    </source>
</evidence>
<keyword evidence="7" id="KW-0677">Repeat</keyword>
<keyword evidence="10 13" id="KW-0472">Membrane</keyword>
<keyword evidence="4 11" id="KW-0349">Heme</keyword>